<organism evidence="1 2">
    <name type="scientific">Taxus chinensis</name>
    <name type="common">Chinese yew</name>
    <name type="synonym">Taxus wallichiana var. chinensis</name>
    <dbReference type="NCBI Taxonomy" id="29808"/>
    <lineage>
        <taxon>Eukaryota</taxon>
        <taxon>Viridiplantae</taxon>
        <taxon>Streptophyta</taxon>
        <taxon>Embryophyta</taxon>
        <taxon>Tracheophyta</taxon>
        <taxon>Spermatophyta</taxon>
        <taxon>Pinopsida</taxon>
        <taxon>Pinidae</taxon>
        <taxon>Conifers II</taxon>
        <taxon>Cupressales</taxon>
        <taxon>Taxaceae</taxon>
        <taxon>Taxus</taxon>
    </lineage>
</organism>
<evidence type="ECO:0000313" key="2">
    <source>
        <dbReference type="Proteomes" id="UP000824469"/>
    </source>
</evidence>
<name>A0AA38FK52_TAXCH</name>
<dbReference type="CDD" id="cd09272">
    <property type="entry name" value="RNase_HI_RT_Ty1"/>
    <property type="match status" value="1"/>
</dbReference>
<accession>A0AA38FK52</accession>
<feature type="non-terminal residue" evidence="1">
    <location>
        <position position="53"/>
    </location>
</feature>
<evidence type="ECO:0000313" key="1">
    <source>
        <dbReference type="EMBL" id="KAH9305565.1"/>
    </source>
</evidence>
<protein>
    <submittedName>
        <fullName evidence="1">Uncharacterized protein</fullName>
    </submittedName>
</protein>
<keyword evidence="2" id="KW-1185">Reference proteome</keyword>
<feature type="non-terminal residue" evidence="1">
    <location>
        <position position="1"/>
    </location>
</feature>
<dbReference type="PANTHER" id="PTHR11439">
    <property type="entry name" value="GAG-POL-RELATED RETROTRANSPOSON"/>
    <property type="match status" value="1"/>
</dbReference>
<gene>
    <name evidence="1" type="ORF">KI387_009969</name>
</gene>
<dbReference type="AlphaFoldDB" id="A0AA38FK52"/>
<dbReference type="PANTHER" id="PTHR11439:SF491">
    <property type="entry name" value="INTEGRASE CATALYTIC DOMAIN-CONTAINING PROTEIN"/>
    <property type="match status" value="1"/>
</dbReference>
<sequence>DLDKRRSTSGCVFTLAGGPISWMSKLQSIVALSTTKAEYVSTSHACKEAIWLK</sequence>
<proteinExistence type="predicted"/>
<dbReference type="Proteomes" id="UP000824469">
    <property type="component" value="Unassembled WGS sequence"/>
</dbReference>
<comment type="caution">
    <text evidence="1">The sequence shown here is derived from an EMBL/GenBank/DDBJ whole genome shotgun (WGS) entry which is preliminary data.</text>
</comment>
<reference evidence="1 2" key="1">
    <citation type="journal article" date="2021" name="Nat. Plants">
        <title>The Taxus genome provides insights into paclitaxel biosynthesis.</title>
        <authorList>
            <person name="Xiong X."/>
            <person name="Gou J."/>
            <person name="Liao Q."/>
            <person name="Li Y."/>
            <person name="Zhou Q."/>
            <person name="Bi G."/>
            <person name="Li C."/>
            <person name="Du R."/>
            <person name="Wang X."/>
            <person name="Sun T."/>
            <person name="Guo L."/>
            <person name="Liang H."/>
            <person name="Lu P."/>
            <person name="Wu Y."/>
            <person name="Zhang Z."/>
            <person name="Ro D.K."/>
            <person name="Shang Y."/>
            <person name="Huang S."/>
            <person name="Yan J."/>
        </authorList>
    </citation>
    <scope>NUCLEOTIDE SEQUENCE [LARGE SCALE GENOMIC DNA]</scope>
    <source>
        <strain evidence="1">Ta-2019</strain>
    </source>
</reference>
<dbReference type="EMBL" id="JAHRHJ020000008">
    <property type="protein sequence ID" value="KAH9305565.1"/>
    <property type="molecule type" value="Genomic_DNA"/>
</dbReference>